<protein>
    <submittedName>
        <fullName evidence="3 5">Uncharacterized protein</fullName>
    </submittedName>
</protein>
<sequence length="404" mass="47202">MIDQKIVLLLLIGKIFVNGENDTSDDEFDKLFEGLSLSDQLGNLHNLTDFNKVKYNGFIENCLEYDPISIDISVNYLKIYFFVDEYIQSRKYYYQIKCYLRNLITTKKLVISEIKQETNKYITNINDCEFIKKIVGKSARNEIYFIIFGEPKECKNFVGIGTFVMLNPIKHGRPFPIKNDYFLNFKKSIINSVHSFFKNTSFFRKSSDKYDLENCFLFSCQKKDNSINFTDYDHNQNEKYNNGILVKDFEENYVSIGITSQFTQIYEVIHIMRDENEEWLNENSTISFLKFLIIFTISNYKHNIEIISEKSSEGTLKDLTGINDSNEYISWIASNAMSLIPITLIIGIGISCIIFFVQNKSNNIYNEEKKAVFKRGIHCLHEIKRNMVSDSDTKKETDSESVEN</sequence>
<evidence type="ECO:0000256" key="2">
    <source>
        <dbReference type="SAM" id="SignalP"/>
    </source>
</evidence>
<dbReference type="WBParaSite" id="SRAE_1000092500.1">
    <property type="protein sequence ID" value="SRAE_1000092500.1"/>
    <property type="gene ID" value="WBGene00257525"/>
</dbReference>
<keyword evidence="1" id="KW-0472">Membrane</keyword>
<feature type="signal peptide" evidence="2">
    <location>
        <begin position="1"/>
        <end position="19"/>
    </location>
</feature>
<reference evidence="4" key="1">
    <citation type="submission" date="2014-09" db="EMBL/GenBank/DDBJ databases">
        <authorList>
            <person name="Martin A.A."/>
        </authorList>
    </citation>
    <scope>NUCLEOTIDE SEQUENCE</scope>
    <source>
        <strain evidence="4">ED321</strain>
    </source>
</reference>
<name>A0A090KYR9_STRRB</name>
<evidence type="ECO:0000256" key="1">
    <source>
        <dbReference type="SAM" id="Phobius"/>
    </source>
</evidence>
<dbReference type="Proteomes" id="UP000035682">
    <property type="component" value="Unplaced"/>
</dbReference>
<evidence type="ECO:0000313" key="5">
    <source>
        <dbReference type="WBParaSite" id="SRAE_1000092500.1"/>
    </source>
</evidence>
<evidence type="ECO:0000313" key="4">
    <source>
        <dbReference type="Proteomes" id="UP000035682"/>
    </source>
</evidence>
<keyword evidence="4" id="KW-1185">Reference proteome</keyword>
<reference evidence="5" key="3">
    <citation type="submission" date="2020-12" db="UniProtKB">
        <authorList>
            <consortium name="WormBaseParasite"/>
        </authorList>
    </citation>
    <scope>IDENTIFICATION</scope>
</reference>
<gene>
    <name evidence="3 5 6" type="ORF">SRAE_1000092500</name>
</gene>
<dbReference type="CTD" id="36375020"/>
<dbReference type="AlphaFoldDB" id="A0A090KYR9"/>
<evidence type="ECO:0000313" key="3">
    <source>
        <dbReference type="EMBL" id="CEF62655.1"/>
    </source>
</evidence>
<keyword evidence="1" id="KW-1133">Transmembrane helix</keyword>
<feature type="chain" id="PRO_5015030288" evidence="2">
    <location>
        <begin position="20"/>
        <end position="404"/>
    </location>
</feature>
<evidence type="ECO:0000313" key="6">
    <source>
        <dbReference type="WormBase" id="SRAE_1000092500"/>
    </source>
</evidence>
<dbReference type="RefSeq" id="XP_024501857.1">
    <property type="nucleotide sequence ID" value="XM_024647817.1"/>
</dbReference>
<dbReference type="GeneID" id="36375020"/>
<dbReference type="EMBL" id="LN609528">
    <property type="protein sequence ID" value="CEF62655.1"/>
    <property type="molecule type" value="Genomic_DNA"/>
</dbReference>
<accession>A0A090KYR9</accession>
<dbReference type="WormBase" id="SRAE_1000092500">
    <property type="protein sequence ID" value="SRP04253"/>
    <property type="gene ID" value="WBGene00257525"/>
</dbReference>
<proteinExistence type="predicted"/>
<keyword evidence="1" id="KW-0812">Transmembrane</keyword>
<organism evidence="3">
    <name type="scientific">Strongyloides ratti</name>
    <name type="common">Parasitic roundworm</name>
    <dbReference type="NCBI Taxonomy" id="34506"/>
    <lineage>
        <taxon>Eukaryota</taxon>
        <taxon>Metazoa</taxon>
        <taxon>Ecdysozoa</taxon>
        <taxon>Nematoda</taxon>
        <taxon>Chromadorea</taxon>
        <taxon>Rhabditida</taxon>
        <taxon>Tylenchina</taxon>
        <taxon>Panagrolaimomorpha</taxon>
        <taxon>Strongyloidoidea</taxon>
        <taxon>Strongyloididae</taxon>
        <taxon>Strongyloides</taxon>
    </lineage>
</organism>
<reference evidence="3" key="2">
    <citation type="submission" date="2014-09" db="EMBL/GenBank/DDBJ databases">
        <authorList>
            <person name="Aslett A.Martin."/>
        </authorList>
    </citation>
    <scope>NUCLEOTIDE SEQUENCE</scope>
    <source>
        <strain evidence="3">ED321 Heterogonic</strain>
    </source>
</reference>
<feature type="transmembrane region" description="Helical" evidence="1">
    <location>
        <begin position="336"/>
        <end position="357"/>
    </location>
</feature>
<keyword evidence="2" id="KW-0732">Signal</keyword>